<evidence type="ECO:0000256" key="1">
    <source>
        <dbReference type="SAM" id="MobiDB-lite"/>
    </source>
</evidence>
<feature type="transmembrane region" description="Helical" evidence="2">
    <location>
        <begin position="12"/>
        <end position="30"/>
    </location>
</feature>
<sequence length="277" mass="30987">MKIIRTTRLVTTLSLMIILTAALTILAIELKEGSLMEIKLYRENILFWGIIALSLQIWLGLSLFFNHRNLINDVRRLSRIGDFSQPQARKILENLGPLGKEMERMMREQNNLVHLRSNRISALNNLVKLLGTNYAEPIIISDVKGDILSVSGNLSEKLKKNNPDTLFNNVLEIRPDIPLPEVLTFMVKQRKSWSSPDIAGVTCSPVLDSTGEIHFCLWELETSRFSSQKVMAPIKSKSRATAINLRNLLGRIRHPGAKAKASPGSHESGQSDASGKP</sequence>
<feature type="compositionally biased region" description="Polar residues" evidence="1">
    <location>
        <begin position="265"/>
        <end position="277"/>
    </location>
</feature>
<feature type="region of interest" description="Disordered" evidence="1">
    <location>
        <begin position="254"/>
        <end position="277"/>
    </location>
</feature>
<dbReference type="AlphaFoldDB" id="A0A841RBM1"/>
<gene>
    <name evidence="3" type="ORF">HNR50_003013</name>
</gene>
<name>A0A841RBM1_9SPIO</name>
<keyword evidence="2" id="KW-0812">Transmembrane</keyword>
<reference evidence="3 4" key="1">
    <citation type="submission" date="2020-08" db="EMBL/GenBank/DDBJ databases">
        <title>Genomic Encyclopedia of Type Strains, Phase IV (KMG-IV): sequencing the most valuable type-strain genomes for metagenomic binning, comparative biology and taxonomic classification.</title>
        <authorList>
            <person name="Goeker M."/>
        </authorList>
    </citation>
    <scope>NUCLEOTIDE SEQUENCE [LARGE SCALE GENOMIC DNA]</scope>
    <source>
        <strain evidence="3 4">DSM 2461</strain>
    </source>
</reference>
<dbReference type="Proteomes" id="UP000587760">
    <property type="component" value="Unassembled WGS sequence"/>
</dbReference>
<accession>A0A841RBM1</accession>
<proteinExistence type="predicted"/>
<evidence type="ECO:0000313" key="4">
    <source>
        <dbReference type="Proteomes" id="UP000587760"/>
    </source>
</evidence>
<evidence type="ECO:0000313" key="3">
    <source>
        <dbReference type="EMBL" id="MBB6481333.1"/>
    </source>
</evidence>
<organism evidence="3 4">
    <name type="scientific">Spirochaeta isovalerica</name>
    <dbReference type="NCBI Taxonomy" id="150"/>
    <lineage>
        <taxon>Bacteria</taxon>
        <taxon>Pseudomonadati</taxon>
        <taxon>Spirochaetota</taxon>
        <taxon>Spirochaetia</taxon>
        <taxon>Spirochaetales</taxon>
        <taxon>Spirochaetaceae</taxon>
        <taxon>Spirochaeta</taxon>
    </lineage>
</organism>
<dbReference type="RefSeq" id="WP_184747586.1">
    <property type="nucleotide sequence ID" value="NZ_JACHGJ010000006.1"/>
</dbReference>
<dbReference type="EMBL" id="JACHGJ010000006">
    <property type="protein sequence ID" value="MBB6481333.1"/>
    <property type="molecule type" value="Genomic_DNA"/>
</dbReference>
<protein>
    <submittedName>
        <fullName evidence="3">Uncharacterized protein</fullName>
    </submittedName>
</protein>
<keyword evidence="2" id="KW-1133">Transmembrane helix</keyword>
<comment type="caution">
    <text evidence="3">The sequence shown here is derived from an EMBL/GenBank/DDBJ whole genome shotgun (WGS) entry which is preliminary data.</text>
</comment>
<keyword evidence="4" id="KW-1185">Reference proteome</keyword>
<evidence type="ECO:0000256" key="2">
    <source>
        <dbReference type="SAM" id="Phobius"/>
    </source>
</evidence>
<keyword evidence="2" id="KW-0472">Membrane</keyword>
<feature type="transmembrane region" description="Helical" evidence="2">
    <location>
        <begin position="45"/>
        <end position="66"/>
    </location>
</feature>